<feature type="compositionally biased region" description="Basic residues" evidence="10">
    <location>
        <begin position="77"/>
        <end position="89"/>
    </location>
</feature>
<dbReference type="InterPro" id="IPR036236">
    <property type="entry name" value="Znf_C2H2_sf"/>
</dbReference>
<dbReference type="SUPFAM" id="SSF57667">
    <property type="entry name" value="beta-beta-alpha zinc fingers"/>
    <property type="match status" value="2"/>
</dbReference>
<proteinExistence type="predicted"/>
<evidence type="ECO:0000256" key="8">
    <source>
        <dbReference type="ARBA" id="ARBA00023242"/>
    </source>
</evidence>
<accession>A0A3M0IFZ0</accession>
<dbReference type="Pfam" id="PF00096">
    <property type="entry name" value="zf-C2H2"/>
    <property type="match status" value="4"/>
</dbReference>
<feature type="domain" description="C2H2-type" evidence="11">
    <location>
        <begin position="269"/>
        <end position="292"/>
    </location>
</feature>
<dbReference type="GO" id="GO:0000981">
    <property type="term" value="F:DNA-binding transcription factor activity, RNA polymerase II-specific"/>
    <property type="evidence" value="ECO:0007669"/>
    <property type="project" value="TreeGrafter"/>
</dbReference>
<feature type="domain" description="C2H2-type" evidence="11">
    <location>
        <begin position="241"/>
        <end position="268"/>
    </location>
</feature>
<dbReference type="EMBL" id="QRBI01000328">
    <property type="protein sequence ID" value="RMB88411.1"/>
    <property type="molecule type" value="Genomic_DNA"/>
</dbReference>
<comment type="subcellular location">
    <subcellularLocation>
        <location evidence="1">Nucleus</location>
    </subcellularLocation>
</comment>
<dbReference type="SMART" id="SM00355">
    <property type="entry name" value="ZnF_C2H2"/>
    <property type="match status" value="4"/>
</dbReference>
<sequence length="292" mass="33499">MGGMRFGRREIGEIGLGFYILNVGWMEEEAVRKRKMPQDSQADKELRMETKEDKSPQQNLVEEAILSGSMAQESNREKKRQRSCRRRGSKPIPGCNKEERLPCARKVDRASARATALSSTRSSTLGTDPMSVPSVGRGFRPAQISSMTSGFTERRGPSAARLQEGLQAQLHPHHHRRIHTGERPYECPQCGMSFIQRSHLIRHQRIHTMERPYECEQCEKRFSQHSNLVRHQNLHAEERPYKCGECGKGFNQKSQQIIHQMIHTGERPYECPHCGKSFSGSCNLTRHQRSHQ</sequence>
<keyword evidence="8" id="KW-0539">Nucleus</keyword>
<gene>
    <name evidence="12" type="ORF">DUI87_35211</name>
</gene>
<dbReference type="PROSITE" id="PS00028">
    <property type="entry name" value="ZINC_FINGER_C2H2_1"/>
    <property type="match status" value="4"/>
</dbReference>
<dbReference type="STRING" id="333673.A0A3M0IFZ0"/>
<feature type="compositionally biased region" description="Low complexity" evidence="10">
    <location>
        <begin position="114"/>
        <end position="125"/>
    </location>
</feature>
<comment type="caution">
    <text evidence="12">The sequence shown here is derived from an EMBL/GenBank/DDBJ whole genome shotgun (WGS) entry which is preliminary data.</text>
</comment>
<dbReference type="GO" id="GO:0008270">
    <property type="term" value="F:zinc ion binding"/>
    <property type="evidence" value="ECO:0007669"/>
    <property type="project" value="UniProtKB-KW"/>
</dbReference>
<keyword evidence="2" id="KW-0479">Metal-binding</keyword>
<evidence type="ECO:0000256" key="4">
    <source>
        <dbReference type="ARBA" id="ARBA00022771"/>
    </source>
</evidence>
<feature type="region of interest" description="Disordered" evidence="10">
    <location>
        <begin position="114"/>
        <end position="159"/>
    </location>
</feature>
<dbReference type="AlphaFoldDB" id="A0A3M0IFZ0"/>
<dbReference type="FunFam" id="3.30.160.60:FF:000012">
    <property type="entry name" value="RB-associated KRAB zinc finger protein-like"/>
    <property type="match status" value="1"/>
</dbReference>
<dbReference type="GO" id="GO:0000978">
    <property type="term" value="F:RNA polymerase II cis-regulatory region sequence-specific DNA binding"/>
    <property type="evidence" value="ECO:0007669"/>
    <property type="project" value="TreeGrafter"/>
</dbReference>
<evidence type="ECO:0000256" key="6">
    <source>
        <dbReference type="ARBA" id="ARBA00023015"/>
    </source>
</evidence>
<organism evidence="12 13">
    <name type="scientific">Hirundo rustica rustica</name>
    <dbReference type="NCBI Taxonomy" id="333673"/>
    <lineage>
        <taxon>Eukaryota</taxon>
        <taxon>Metazoa</taxon>
        <taxon>Chordata</taxon>
        <taxon>Craniata</taxon>
        <taxon>Vertebrata</taxon>
        <taxon>Euteleostomi</taxon>
        <taxon>Archelosauria</taxon>
        <taxon>Archosauria</taxon>
        <taxon>Dinosauria</taxon>
        <taxon>Saurischia</taxon>
        <taxon>Theropoda</taxon>
        <taxon>Coelurosauria</taxon>
        <taxon>Aves</taxon>
        <taxon>Neognathae</taxon>
        <taxon>Neoaves</taxon>
        <taxon>Telluraves</taxon>
        <taxon>Australaves</taxon>
        <taxon>Passeriformes</taxon>
        <taxon>Sylvioidea</taxon>
        <taxon>Hirundinidae</taxon>
        <taxon>Hirundo</taxon>
    </lineage>
</organism>
<keyword evidence="6" id="KW-0805">Transcription regulation</keyword>
<name>A0A3M0IFZ0_HIRRU</name>
<keyword evidence="4 9" id="KW-0863">Zinc-finger</keyword>
<feature type="compositionally biased region" description="Basic and acidic residues" evidence="10">
    <location>
        <begin position="41"/>
        <end position="55"/>
    </location>
</feature>
<evidence type="ECO:0000256" key="5">
    <source>
        <dbReference type="ARBA" id="ARBA00022833"/>
    </source>
</evidence>
<evidence type="ECO:0000256" key="2">
    <source>
        <dbReference type="ARBA" id="ARBA00022723"/>
    </source>
</evidence>
<evidence type="ECO:0000256" key="9">
    <source>
        <dbReference type="PROSITE-ProRule" id="PRU00042"/>
    </source>
</evidence>
<dbReference type="GO" id="GO:0005634">
    <property type="term" value="C:nucleus"/>
    <property type="evidence" value="ECO:0007669"/>
    <property type="project" value="UniProtKB-SubCell"/>
</dbReference>
<dbReference type="PROSITE" id="PS50157">
    <property type="entry name" value="ZINC_FINGER_C2H2_2"/>
    <property type="match status" value="4"/>
</dbReference>
<evidence type="ECO:0000256" key="7">
    <source>
        <dbReference type="ARBA" id="ARBA00023163"/>
    </source>
</evidence>
<dbReference type="FunFam" id="3.30.160.60:FF:000110">
    <property type="entry name" value="Zinc finger protein-like"/>
    <property type="match status" value="1"/>
</dbReference>
<evidence type="ECO:0000259" key="11">
    <source>
        <dbReference type="PROSITE" id="PS50157"/>
    </source>
</evidence>
<dbReference type="FunFam" id="3.30.160.60:FF:000690">
    <property type="entry name" value="Zinc finger protein 354C"/>
    <property type="match status" value="1"/>
</dbReference>
<dbReference type="OrthoDB" id="3437960at2759"/>
<dbReference type="PANTHER" id="PTHR23226:SF377">
    <property type="entry name" value="ZINC FINGER AND SCAN DOMAIN-CONTAINING PROTEIN 20"/>
    <property type="match status" value="1"/>
</dbReference>
<dbReference type="PANTHER" id="PTHR23226">
    <property type="entry name" value="ZINC FINGER AND SCAN DOMAIN-CONTAINING"/>
    <property type="match status" value="1"/>
</dbReference>
<reference evidence="12 13" key="1">
    <citation type="submission" date="2018-07" db="EMBL/GenBank/DDBJ databases">
        <title>A high quality draft genome assembly of the barn swallow (H. rustica rustica).</title>
        <authorList>
            <person name="Formenti G."/>
            <person name="Chiara M."/>
            <person name="Poveda L."/>
            <person name="Francoijs K.-J."/>
            <person name="Bonisoli-Alquati A."/>
            <person name="Canova L."/>
            <person name="Gianfranceschi L."/>
            <person name="Horner D.S."/>
            <person name="Saino N."/>
        </authorList>
    </citation>
    <scope>NUCLEOTIDE SEQUENCE [LARGE SCALE GENOMIC DNA]</scope>
    <source>
        <strain evidence="12">Chelidonia</strain>
        <tissue evidence="12">Blood</tissue>
    </source>
</reference>
<keyword evidence="13" id="KW-1185">Reference proteome</keyword>
<keyword evidence="7" id="KW-0804">Transcription</keyword>
<evidence type="ECO:0000256" key="1">
    <source>
        <dbReference type="ARBA" id="ARBA00004123"/>
    </source>
</evidence>
<evidence type="ECO:0000256" key="3">
    <source>
        <dbReference type="ARBA" id="ARBA00022737"/>
    </source>
</evidence>
<protein>
    <recommendedName>
        <fullName evidence="11">C2H2-type domain-containing protein</fullName>
    </recommendedName>
</protein>
<evidence type="ECO:0000256" key="10">
    <source>
        <dbReference type="SAM" id="MobiDB-lite"/>
    </source>
</evidence>
<feature type="domain" description="C2H2-type" evidence="11">
    <location>
        <begin position="213"/>
        <end position="240"/>
    </location>
</feature>
<keyword evidence="5" id="KW-0862">Zinc</keyword>
<feature type="region of interest" description="Disordered" evidence="10">
    <location>
        <begin position="32"/>
        <end position="98"/>
    </location>
</feature>
<evidence type="ECO:0000313" key="13">
    <source>
        <dbReference type="Proteomes" id="UP000269221"/>
    </source>
</evidence>
<feature type="domain" description="C2H2-type" evidence="11">
    <location>
        <begin position="185"/>
        <end position="212"/>
    </location>
</feature>
<keyword evidence="3" id="KW-0677">Repeat</keyword>
<evidence type="ECO:0000313" key="12">
    <source>
        <dbReference type="EMBL" id="RMB88411.1"/>
    </source>
</evidence>
<dbReference type="Proteomes" id="UP000269221">
    <property type="component" value="Unassembled WGS sequence"/>
</dbReference>
<dbReference type="FunFam" id="3.30.160.60:FF:000358">
    <property type="entry name" value="zinc finger protein 24"/>
    <property type="match status" value="1"/>
</dbReference>
<dbReference type="InterPro" id="IPR013087">
    <property type="entry name" value="Znf_C2H2_type"/>
</dbReference>
<dbReference type="Gene3D" id="3.30.160.60">
    <property type="entry name" value="Classic Zinc Finger"/>
    <property type="match status" value="4"/>
</dbReference>